<dbReference type="GO" id="GO:0046872">
    <property type="term" value="F:metal ion binding"/>
    <property type="evidence" value="ECO:0007669"/>
    <property type="project" value="UniProtKB-KW"/>
</dbReference>
<feature type="domain" description="Serine/threonine specific protein phosphatases" evidence="5">
    <location>
        <begin position="130"/>
        <end position="135"/>
    </location>
</feature>
<dbReference type="PANTHER" id="PTHR45619">
    <property type="entry name" value="SERINE/THREONINE-PROTEIN PHOSPHATASE PP2A-RELATED"/>
    <property type="match status" value="1"/>
</dbReference>
<organism evidence="6 7">
    <name type="scientific">Aphanomyces astaci</name>
    <name type="common">Crayfish plague agent</name>
    <dbReference type="NCBI Taxonomy" id="112090"/>
    <lineage>
        <taxon>Eukaryota</taxon>
        <taxon>Sar</taxon>
        <taxon>Stramenopiles</taxon>
        <taxon>Oomycota</taxon>
        <taxon>Saprolegniomycetes</taxon>
        <taxon>Saprolegniales</taxon>
        <taxon>Verrucalvaceae</taxon>
        <taxon>Aphanomyces</taxon>
    </lineage>
</organism>
<dbReference type="InterPro" id="IPR029052">
    <property type="entry name" value="Metallo-depent_PP-like"/>
</dbReference>
<dbReference type="AlphaFoldDB" id="A0A6A4Z1Q2"/>
<evidence type="ECO:0000313" key="7">
    <source>
        <dbReference type="Proteomes" id="UP000469452"/>
    </source>
</evidence>
<dbReference type="CDD" id="cd07415">
    <property type="entry name" value="MPP_PP2A_PP4_PP6"/>
    <property type="match status" value="1"/>
</dbReference>
<dbReference type="PROSITE" id="PS00125">
    <property type="entry name" value="SER_THR_PHOSPHATASE"/>
    <property type="match status" value="1"/>
</dbReference>
<sequence length="329" mass="37322">MDGPDQWIDCLRGGKILSELQLKAVCELVKEILVEESNVQLVSSPVTVCGDIHGQFYDLLELFRVGGELPTTNYVFMGDFVDRGHNSVETFEMLLCLKARSDSPPQPRCLKGSCGTSTLSCRYPDRITLLRGNHESRQVTQVYGFYEECVRKYGNANPWKYCTDVFDYLNLAAVIDGKVLCVHGGLSPEIRTLDQVRTIERQTEIPHEGAFSDLMWSDPEDIEAWAMSPRGAGFLFGWKVTQEVDTFNHLNGLDLICRAHQLVQEGYSYMFPDKNLVTVWSAPNYCYRVGNVAAILAFDEHLNREFKLFREVPESSEHASHRSAVPYFL</sequence>
<evidence type="ECO:0000256" key="4">
    <source>
        <dbReference type="RuleBase" id="RU004273"/>
    </source>
</evidence>
<keyword evidence="2 4" id="KW-0378">Hydrolase</keyword>
<dbReference type="InterPro" id="IPR006186">
    <property type="entry name" value="Ser/Thr-sp_prot-phosphatase"/>
</dbReference>
<evidence type="ECO:0000256" key="1">
    <source>
        <dbReference type="ARBA" id="ARBA00022723"/>
    </source>
</evidence>
<protein>
    <recommendedName>
        <fullName evidence="4">Serine/threonine-protein phosphatase</fullName>
        <ecNumber evidence="4">3.1.3.16</ecNumber>
    </recommendedName>
</protein>
<keyword evidence="3" id="KW-0464">Manganese</keyword>
<evidence type="ECO:0000259" key="5">
    <source>
        <dbReference type="PROSITE" id="PS00125"/>
    </source>
</evidence>
<dbReference type="InterPro" id="IPR004843">
    <property type="entry name" value="Calcineurin-like_PHP"/>
</dbReference>
<keyword evidence="1" id="KW-0479">Metal-binding</keyword>
<dbReference type="InterPro" id="IPR047129">
    <property type="entry name" value="PPA2-like"/>
</dbReference>
<dbReference type="EMBL" id="VJMI01020575">
    <property type="protein sequence ID" value="KAF0703922.1"/>
    <property type="molecule type" value="Genomic_DNA"/>
</dbReference>
<accession>A0A6A4Z1Q2</accession>
<dbReference type="EC" id="3.1.3.16" evidence="4"/>
<evidence type="ECO:0000313" key="6">
    <source>
        <dbReference type="EMBL" id="KAF0703922.1"/>
    </source>
</evidence>
<dbReference type="Pfam" id="PF00149">
    <property type="entry name" value="Metallophos"/>
    <property type="match status" value="1"/>
</dbReference>
<evidence type="ECO:0000256" key="2">
    <source>
        <dbReference type="ARBA" id="ARBA00022801"/>
    </source>
</evidence>
<dbReference type="PRINTS" id="PR00114">
    <property type="entry name" value="STPHPHTASE"/>
</dbReference>
<comment type="similarity">
    <text evidence="4">Belongs to the PPP phosphatase family.</text>
</comment>
<comment type="caution">
    <text evidence="6">The sequence shown here is derived from an EMBL/GenBank/DDBJ whole genome shotgun (WGS) entry which is preliminary data.</text>
</comment>
<name>A0A6A4Z1Q2_APHAT</name>
<dbReference type="Gene3D" id="3.60.21.10">
    <property type="match status" value="1"/>
</dbReference>
<gene>
    <name evidence="6" type="ORF">AaE_015197</name>
</gene>
<dbReference type="Proteomes" id="UP000469452">
    <property type="component" value="Unassembled WGS sequence"/>
</dbReference>
<dbReference type="SMART" id="SM00156">
    <property type="entry name" value="PP2Ac"/>
    <property type="match status" value="1"/>
</dbReference>
<reference evidence="6 7" key="1">
    <citation type="submission" date="2019-06" db="EMBL/GenBank/DDBJ databases">
        <title>Genomics analysis of Aphanomyces spp. identifies a new class of oomycete effector associated with host adaptation.</title>
        <authorList>
            <person name="Gaulin E."/>
        </authorList>
    </citation>
    <scope>NUCLEOTIDE SEQUENCE [LARGE SCALE GENOMIC DNA]</scope>
    <source>
        <strain evidence="6 7">E</strain>
    </source>
</reference>
<dbReference type="GO" id="GO:0004722">
    <property type="term" value="F:protein serine/threonine phosphatase activity"/>
    <property type="evidence" value="ECO:0007669"/>
    <property type="project" value="UniProtKB-EC"/>
</dbReference>
<dbReference type="SUPFAM" id="SSF56300">
    <property type="entry name" value="Metallo-dependent phosphatases"/>
    <property type="match status" value="1"/>
</dbReference>
<comment type="catalytic activity">
    <reaction evidence="4">
        <text>O-phospho-L-threonyl-[protein] + H2O = L-threonyl-[protein] + phosphate</text>
        <dbReference type="Rhea" id="RHEA:47004"/>
        <dbReference type="Rhea" id="RHEA-COMP:11060"/>
        <dbReference type="Rhea" id="RHEA-COMP:11605"/>
        <dbReference type="ChEBI" id="CHEBI:15377"/>
        <dbReference type="ChEBI" id="CHEBI:30013"/>
        <dbReference type="ChEBI" id="CHEBI:43474"/>
        <dbReference type="ChEBI" id="CHEBI:61977"/>
        <dbReference type="EC" id="3.1.3.16"/>
    </reaction>
</comment>
<evidence type="ECO:0000256" key="3">
    <source>
        <dbReference type="ARBA" id="ARBA00023211"/>
    </source>
</evidence>
<proteinExistence type="inferred from homology"/>
<dbReference type="VEuPathDB" id="FungiDB:H257_01837"/>